<organism evidence="2 3">
    <name type="scientific">Tsukamurella tyrosinosolvens</name>
    <dbReference type="NCBI Taxonomy" id="57704"/>
    <lineage>
        <taxon>Bacteria</taxon>
        <taxon>Bacillati</taxon>
        <taxon>Actinomycetota</taxon>
        <taxon>Actinomycetes</taxon>
        <taxon>Mycobacteriales</taxon>
        <taxon>Tsukamurellaceae</taxon>
        <taxon>Tsukamurella</taxon>
    </lineage>
</organism>
<proteinExistence type="predicted"/>
<reference evidence="3" key="1">
    <citation type="submission" date="2016-10" db="EMBL/GenBank/DDBJ databases">
        <authorList>
            <person name="Varghese N."/>
            <person name="Submissions S."/>
        </authorList>
    </citation>
    <scope>NUCLEOTIDE SEQUENCE [LARGE SCALE GENOMIC DNA]</scope>
    <source>
        <strain evidence="3">DSM 44234</strain>
    </source>
</reference>
<evidence type="ECO:0000313" key="3">
    <source>
        <dbReference type="Proteomes" id="UP000182241"/>
    </source>
</evidence>
<gene>
    <name evidence="2" type="ORF">SAMN04489793_3203</name>
</gene>
<dbReference type="STRING" id="57704.SAMN04489793_3203"/>
<evidence type="ECO:0000256" key="1">
    <source>
        <dbReference type="SAM" id="MobiDB-lite"/>
    </source>
</evidence>
<dbReference type="AlphaFoldDB" id="A0A1H4VED0"/>
<dbReference type="Proteomes" id="UP000182241">
    <property type="component" value="Unassembled WGS sequence"/>
</dbReference>
<dbReference type="RefSeq" id="WP_068742804.1">
    <property type="nucleotide sequence ID" value="NZ_FNSA01000003.1"/>
</dbReference>
<name>A0A1H4VED0_TSUTY</name>
<evidence type="ECO:0000313" key="2">
    <source>
        <dbReference type="EMBL" id="SEC79316.1"/>
    </source>
</evidence>
<feature type="region of interest" description="Disordered" evidence="1">
    <location>
        <begin position="41"/>
        <end position="60"/>
    </location>
</feature>
<dbReference type="OrthoDB" id="9902833at2"/>
<accession>A0A1H4VED0</accession>
<protein>
    <submittedName>
        <fullName evidence="2">Uncharacterized protein</fullName>
    </submittedName>
</protein>
<dbReference type="EMBL" id="FNSA01000003">
    <property type="protein sequence ID" value="SEC79316.1"/>
    <property type="molecule type" value="Genomic_DNA"/>
</dbReference>
<sequence>MIIDIEPGKITIHDAAHVGLEDQVVTPDQAENVAADLDSRRHTTAGAGLRNAARQARGER</sequence>
<keyword evidence="3" id="KW-1185">Reference proteome</keyword>